<feature type="transmembrane region" description="Helical" evidence="3">
    <location>
        <begin position="21"/>
        <end position="40"/>
    </location>
</feature>
<dbReference type="PANTHER" id="PTHR30469:SF29">
    <property type="entry name" value="BLR2860 PROTEIN"/>
    <property type="match status" value="1"/>
</dbReference>
<evidence type="ECO:0000256" key="3">
    <source>
        <dbReference type="SAM" id="Phobius"/>
    </source>
</evidence>
<dbReference type="InterPro" id="IPR058792">
    <property type="entry name" value="Beta-barrel_RND_2"/>
</dbReference>
<dbReference type="InterPro" id="IPR006143">
    <property type="entry name" value="RND_pump_MFP"/>
</dbReference>
<evidence type="ECO:0000256" key="1">
    <source>
        <dbReference type="ARBA" id="ARBA00009477"/>
    </source>
</evidence>
<keyword evidence="2" id="KW-0175">Coiled coil</keyword>
<dbReference type="Gene3D" id="1.10.287.470">
    <property type="entry name" value="Helix hairpin bin"/>
    <property type="match status" value="1"/>
</dbReference>
<evidence type="ECO:0000256" key="2">
    <source>
        <dbReference type="SAM" id="Coils"/>
    </source>
</evidence>
<keyword evidence="3" id="KW-1133">Transmembrane helix</keyword>
<keyword evidence="3" id="KW-0472">Membrane</keyword>
<dbReference type="GO" id="GO:1990281">
    <property type="term" value="C:efflux pump complex"/>
    <property type="evidence" value="ECO:0007669"/>
    <property type="project" value="TreeGrafter"/>
</dbReference>
<proteinExistence type="inferred from homology"/>
<organism evidence="6 7">
    <name type="scientific">Tateyamaria omphalii</name>
    <dbReference type="NCBI Taxonomy" id="299262"/>
    <lineage>
        <taxon>Bacteria</taxon>
        <taxon>Pseudomonadati</taxon>
        <taxon>Pseudomonadota</taxon>
        <taxon>Alphaproteobacteria</taxon>
        <taxon>Rhodobacterales</taxon>
        <taxon>Roseobacteraceae</taxon>
        <taxon>Tateyamaria</taxon>
    </lineage>
</organism>
<dbReference type="InterPro" id="IPR058625">
    <property type="entry name" value="MdtA-like_BSH"/>
</dbReference>
<dbReference type="Pfam" id="PF25917">
    <property type="entry name" value="BSH_RND"/>
    <property type="match status" value="1"/>
</dbReference>
<dbReference type="Gene3D" id="2.40.50.100">
    <property type="match status" value="1"/>
</dbReference>
<keyword evidence="3" id="KW-0812">Transmembrane</keyword>
<dbReference type="PANTHER" id="PTHR30469">
    <property type="entry name" value="MULTIDRUG RESISTANCE PROTEIN MDTA"/>
    <property type="match status" value="1"/>
</dbReference>
<evidence type="ECO:0000259" key="5">
    <source>
        <dbReference type="Pfam" id="PF25954"/>
    </source>
</evidence>
<dbReference type="SUPFAM" id="SSF111369">
    <property type="entry name" value="HlyD-like secretion proteins"/>
    <property type="match status" value="1"/>
</dbReference>
<dbReference type="Gene3D" id="2.40.30.170">
    <property type="match status" value="1"/>
</dbReference>
<dbReference type="OrthoDB" id="9806939at2"/>
<feature type="coiled-coil region" evidence="2">
    <location>
        <begin position="118"/>
        <end position="183"/>
    </location>
</feature>
<feature type="domain" description="Multidrug resistance protein MdtA-like barrel-sandwich hybrid" evidence="4">
    <location>
        <begin position="87"/>
        <end position="211"/>
    </location>
</feature>
<dbReference type="Proteomes" id="UP000186336">
    <property type="component" value="Chromosome"/>
</dbReference>
<dbReference type="NCBIfam" id="TIGR01730">
    <property type="entry name" value="RND_mfp"/>
    <property type="match status" value="1"/>
</dbReference>
<dbReference type="KEGG" id="tom:BWR18_01830"/>
<feature type="domain" description="CusB-like beta-barrel" evidence="5">
    <location>
        <begin position="218"/>
        <end position="287"/>
    </location>
</feature>
<dbReference type="AlphaFoldDB" id="A0A1P8MRA3"/>
<comment type="similarity">
    <text evidence="1">Belongs to the membrane fusion protein (MFP) (TC 8.A.1) family.</text>
</comment>
<protein>
    <submittedName>
        <fullName evidence="6">Efflux transporter periplasmic adaptor subunit</fullName>
    </submittedName>
</protein>
<dbReference type="STRING" id="299262.BWR18_01830"/>
<name>A0A1P8MRA3_9RHOB</name>
<dbReference type="EMBL" id="CP019312">
    <property type="protein sequence ID" value="APX10575.1"/>
    <property type="molecule type" value="Genomic_DNA"/>
</dbReference>
<dbReference type="GO" id="GO:0015562">
    <property type="term" value="F:efflux transmembrane transporter activity"/>
    <property type="evidence" value="ECO:0007669"/>
    <property type="project" value="TreeGrafter"/>
</dbReference>
<accession>A0A1P8MRA3</accession>
<evidence type="ECO:0000313" key="7">
    <source>
        <dbReference type="Proteomes" id="UP000186336"/>
    </source>
</evidence>
<sequence>MSEDRTSLEFEDDRGSGRSSWIAAGMTLVAVAWMGSGFIWPADDTSDTASSDTEAEAVSVATRTSRAEDITLYFRGEGQAEPDRETMIRAEISGDVAEVLVEKGSDVSTGEVLARLTTTRLQADLSRAEEEFDRAEREFNNAVELLDRGVATVDRVSQARATLAAARAARTNAEEALDAARIEAPFDGRLEQFNVDPGEYVTAGSEVGRIVDNRPLTVSLQVPQQMLAGLRDAQTARVTFITGQERDGRVAFVGSSAASETRTFLAEVVVPNEGGDIPAGISAEIRIPTGKERAHFVAPSIVSLNAAGEIGVKTVADGAVVFHKVEIARAEVDGLWVTGLPDEVELITIGQGFVQDGEPVRTRAEPGAQGTSG</sequence>
<dbReference type="RefSeq" id="WP_076626442.1">
    <property type="nucleotide sequence ID" value="NZ_CP019312.1"/>
</dbReference>
<dbReference type="Pfam" id="PF25954">
    <property type="entry name" value="Beta-barrel_RND_2"/>
    <property type="match status" value="1"/>
</dbReference>
<gene>
    <name evidence="6" type="ORF">BWR18_01830</name>
</gene>
<reference evidence="6 7" key="1">
    <citation type="submission" date="2017-01" db="EMBL/GenBank/DDBJ databases">
        <title>Complete genome of Tateyamaria omphalii DOK1-4 isolated from seawater in Dokdo.</title>
        <authorList>
            <person name="Kim J.H."/>
            <person name="Chi W.-J."/>
        </authorList>
    </citation>
    <scope>NUCLEOTIDE SEQUENCE [LARGE SCALE GENOMIC DNA]</scope>
    <source>
        <strain evidence="6 7">DOK1-4</strain>
    </source>
</reference>
<keyword evidence="7" id="KW-1185">Reference proteome</keyword>
<evidence type="ECO:0000313" key="6">
    <source>
        <dbReference type="EMBL" id="APX10575.1"/>
    </source>
</evidence>
<evidence type="ECO:0000259" key="4">
    <source>
        <dbReference type="Pfam" id="PF25917"/>
    </source>
</evidence>